<reference evidence="1 2" key="1">
    <citation type="journal article" date="2008" name="Proc. Natl. Acad. Sci. U.S.A.">
        <title>Niche adaptation and genome expansion in the chlorophyll d-producing cyanobacterium Acaryochloris marina.</title>
        <authorList>
            <person name="Swingley W.D."/>
            <person name="Chen M."/>
            <person name="Cheung P.C."/>
            <person name="Conrad A.L."/>
            <person name="Dejesa L.C."/>
            <person name="Hao J."/>
            <person name="Honchak B.M."/>
            <person name="Karbach L.E."/>
            <person name="Kurdoglu A."/>
            <person name="Lahiri S."/>
            <person name="Mastrian S.D."/>
            <person name="Miyashita H."/>
            <person name="Page L."/>
            <person name="Ramakrishna P."/>
            <person name="Satoh S."/>
            <person name="Sattley W.M."/>
            <person name="Shimada Y."/>
            <person name="Taylor H.L."/>
            <person name="Tomo T."/>
            <person name="Tsuchiya T."/>
            <person name="Wang Z.T."/>
            <person name="Raymond J."/>
            <person name="Mimuro M."/>
            <person name="Blankenship R.E."/>
            <person name="Touchman J.W."/>
        </authorList>
    </citation>
    <scope>NUCLEOTIDE SEQUENCE [LARGE SCALE GENOMIC DNA]</scope>
    <source>
        <strain evidence="2">MBIC 11017</strain>
        <plasmid evidence="2">Plasmid pREB4</plasmid>
    </source>
</reference>
<accession>A8ZP22</accession>
<organism evidence="1 2">
    <name type="scientific">Acaryochloris marina (strain MBIC 11017)</name>
    <dbReference type="NCBI Taxonomy" id="329726"/>
    <lineage>
        <taxon>Bacteria</taxon>
        <taxon>Bacillati</taxon>
        <taxon>Cyanobacteriota</taxon>
        <taxon>Cyanophyceae</taxon>
        <taxon>Acaryochloridales</taxon>
        <taxon>Acaryochloridaceae</taxon>
        <taxon>Acaryochloris</taxon>
    </lineage>
</organism>
<dbReference type="AlphaFoldDB" id="A8ZP22"/>
<dbReference type="EMBL" id="CP000841">
    <property type="protein sequence ID" value="ABW32758.1"/>
    <property type="molecule type" value="Genomic_DNA"/>
</dbReference>
<evidence type="ECO:0000313" key="2">
    <source>
        <dbReference type="Proteomes" id="UP000000268"/>
    </source>
</evidence>
<dbReference type="HOGENOM" id="CLU_3338806_0_0_3"/>
<name>A8ZP22_ACAM1</name>
<keyword evidence="2" id="KW-1185">Reference proteome</keyword>
<gene>
    <name evidence="1" type="ordered locus">AM1_D0267</name>
</gene>
<protein>
    <submittedName>
        <fullName evidence="1">Uncharacterized protein</fullName>
    </submittedName>
</protein>
<sequence length="37" mass="4142">MSTSQIQAFSTLASRYKDSVLMEIHQVSVLKVWGKAT</sequence>
<dbReference type="Proteomes" id="UP000000268">
    <property type="component" value="Plasmid pREB4"/>
</dbReference>
<geneLocation type="plasmid" evidence="1 2">
    <name>pREB4</name>
</geneLocation>
<keyword evidence="1" id="KW-0614">Plasmid</keyword>
<evidence type="ECO:0000313" key="1">
    <source>
        <dbReference type="EMBL" id="ABW32758.1"/>
    </source>
</evidence>
<proteinExistence type="predicted"/>
<dbReference type="KEGG" id="amr:AM1_D0267"/>